<organism evidence="2 3">
    <name type="scientific">Microlunatus ginsengisoli</name>
    <dbReference type="NCBI Taxonomy" id="363863"/>
    <lineage>
        <taxon>Bacteria</taxon>
        <taxon>Bacillati</taxon>
        <taxon>Actinomycetota</taxon>
        <taxon>Actinomycetes</taxon>
        <taxon>Propionibacteriales</taxon>
        <taxon>Propionibacteriaceae</taxon>
        <taxon>Microlunatus</taxon>
    </lineage>
</organism>
<dbReference type="Proteomes" id="UP001501490">
    <property type="component" value="Unassembled WGS sequence"/>
</dbReference>
<keyword evidence="3" id="KW-1185">Reference proteome</keyword>
<proteinExistence type="predicted"/>
<feature type="domain" description="Xylose isomerase-like TIM barrel" evidence="1">
    <location>
        <begin position="38"/>
        <end position="270"/>
    </location>
</feature>
<evidence type="ECO:0000313" key="3">
    <source>
        <dbReference type="Proteomes" id="UP001501490"/>
    </source>
</evidence>
<reference evidence="3" key="1">
    <citation type="journal article" date="2019" name="Int. J. Syst. Evol. Microbiol.">
        <title>The Global Catalogue of Microorganisms (GCM) 10K type strain sequencing project: providing services to taxonomists for standard genome sequencing and annotation.</title>
        <authorList>
            <consortium name="The Broad Institute Genomics Platform"/>
            <consortium name="The Broad Institute Genome Sequencing Center for Infectious Disease"/>
            <person name="Wu L."/>
            <person name="Ma J."/>
        </authorList>
    </citation>
    <scope>NUCLEOTIDE SEQUENCE [LARGE SCALE GENOMIC DNA]</scope>
    <source>
        <strain evidence="3">JCM 16929</strain>
    </source>
</reference>
<protein>
    <recommendedName>
        <fullName evidence="1">Xylose isomerase-like TIM barrel domain-containing protein</fullName>
    </recommendedName>
</protein>
<dbReference type="InterPro" id="IPR036237">
    <property type="entry name" value="Xyl_isomerase-like_sf"/>
</dbReference>
<dbReference type="SUPFAM" id="SSF51658">
    <property type="entry name" value="Xylose isomerase-like"/>
    <property type="match status" value="1"/>
</dbReference>
<gene>
    <name evidence="2" type="ORF">GCM10022236_49650</name>
</gene>
<accession>A0ABP7AUN7</accession>
<dbReference type="PANTHER" id="PTHR12110">
    <property type="entry name" value="HYDROXYPYRUVATE ISOMERASE"/>
    <property type="match status" value="1"/>
</dbReference>
<sequence>MLCAMDHDVRTLNRERVICSTITLRHLPLGEALAEIGALGFAEIDLGALPGVCNHVPYVLDDAAVAEVAATVRASGLAVRSVNADVGDLNRPLTAEEQQQRFEHADRLISLCVAIGATGLVLPNGAQQHEPIVDLDADLDLVAAQLIAIDERCRAAGIQLWVEAPHFFRLCFDLDRASRLLDRLPATIGVICDVSHIVASGSTPAAFVDLVGDRISHVHIRDAEPGYIHHSVGRGQVDFAGTVAALAGIDYRGRFALELETRDITNDERPEAALAAGVYISSLL</sequence>
<dbReference type="InterPro" id="IPR050312">
    <property type="entry name" value="IolE/XylAMocC-like"/>
</dbReference>
<comment type="caution">
    <text evidence="2">The sequence shown here is derived from an EMBL/GenBank/DDBJ whole genome shotgun (WGS) entry which is preliminary data.</text>
</comment>
<dbReference type="EMBL" id="BAABAB010000051">
    <property type="protein sequence ID" value="GAA3641080.1"/>
    <property type="molecule type" value="Genomic_DNA"/>
</dbReference>
<dbReference type="InterPro" id="IPR013022">
    <property type="entry name" value="Xyl_isomerase-like_TIM-brl"/>
</dbReference>
<evidence type="ECO:0000259" key="1">
    <source>
        <dbReference type="Pfam" id="PF01261"/>
    </source>
</evidence>
<name>A0ABP7AUN7_9ACTN</name>
<evidence type="ECO:0000313" key="2">
    <source>
        <dbReference type="EMBL" id="GAA3641080.1"/>
    </source>
</evidence>
<dbReference type="Gene3D" id="3.20.20.150">
    <property type="entry name" value="Divalent-metal-dependent TIM barrel enzymes"/>
    <property type="match status" value="1"/>
</dbReference>
<dbReference type="Pfam" id="PF01261">
    <property type="entry name" value="AP_endonuc_2"/>
    <property type="match status" value="1"/>
</dbReference>